<proteinExistence type="predicted"/>
<sequence length="537" mass="59291">MSKSNNKVCCVFGCPYKAINDEPRHFYCIPSKPYEKERRQRWITAIRRAKPGGSQWVPTKHSRVCSYHFVGGSVSNVMNHPSYVPTIFPNGSRKSGASAEVKLARHNRWRQRLEAKSQLGSPQSTPITNGLLKAPDERMDDVTEATSTNLPVVLAVQRNSTEPASGKTNIECTPDLEFIIGDVDYTPPTPIKRAARVDQSTQVTPAQPAIRVDQSAQATPSTQAASSGPDRRTCWFGGYETIRDVPDVMHDMCGVSPHSFQILRMALPTQRLRLSDITAEDKLVMALMKLKLGIAFSSLGALFAMHRSTAGRVFLGVLDALNEATRDWIAPPPERPAPAASPEWLKRACPDCRYVAHFVEVRTELPPTTEQRRAMSAKLVKNHMLKFLVAFAPNGDICFVSKGYGGRTSDASVVAESGFLDLVDAGDVVVSRDGFLRIDVAPDGTKFVSLTSLATTEKLSRRRTESADSEEEDESYGGLQVREHVMRMVQRIRVYRILESRLPAALIAHCDAICEVCCVLANLQPNLFRPTTTACGF</sequence>
<organism evidence="1 2">
    <name type="scientific">Ixodes persulcatus</name>
    <name type="common">Taiga tick</name>
    <dbReference type="NCBI Taxonomy" id="34615"/>
    <lineage>
        <taxon>Eukaryota</taxon>
        <taxon>Metazoa</taxon>
        <taxon>Ecdysozoa</taxon>
        <taxon>Arthropoda</taxon>
        <taxon>Chelicerata</taxon>
        <taxon>Arachnida</taxon>
        <taxon>Acari</taxon>
        <taxon>Parasitiformes</taxon>
        <taxon>Ixodida</taxon>
        <taxon>Ixodoidea</taxon>
        <taxon>Ixodidae</taxon>
        <taxon>Ixodinae</taxon>
        <taxon>Ixodes</taxon>
    </lineage>
</organism>
<comment type="caution">
    <text evidence="1">The sequence shown here is derived from an EMBL/GenBank/DDBJ whole genome shotgun (WGS) entry which is preliminary data.</text>
</comment>
<gene>
    <name evidence="1" type="ORF">HPB47_007316</name>
</gene>
<dbReference type="EMBL" id="JABSTQ010011062">
    <property type="protein sequence ID" value="KAG0415507.1"/>
    <property type="molecule type" value="Genomic_DNA"/>
</dbReference>
<name>A0AC60P7M6_IXOPE</name>
<accession>A0AC60P7M6</accession>
<evidence type="ECO:0000313" key="2">
    <source>
        <dbReference type="Proteomes" id="UP000805193"/>
    </source>
</evidence>
<reference evidence="1 2" key="1">
    <citation type="journal article" date="2020" name="Cell">
        <title>Large-Scale Comparative Analyses of Tick Genomes Elucidate Their Genetic Diversity and Vector Capacities.</title>
        <authorList>
            <consortium name="Tick Genome and Microbiome Consortium (TIGMIC)"/>
            <person name="Jia N."/>
            <person name="Wang J."/>
            <person name="Shi W."/>
            <person name="Du L."/>
            <person name="Sun Y."/>
            <person name="Zhan W."/>
            <person name="Jiang J.F."/>
            <person name="Wang Q."/>
            <person name="Zhang B."/>
            <person name="Ji P."/>
            <person name="Bell-Sakyi L."/>
            <person name="Cui X.M."/>
            <person name="Yuan T.T."/>
            <person name="Jiang B.G."/>
            <person name="Yang W.F."/>
            <person name="Lam T.T."/>
            <person name="Chang Q.C."/>
            <person name="Ding S.J."/>
            <person name="Wang X.J."/>
            <person name="Zhu J.G."/>
            <person name="Ruan X.D."/>
            <person name="Zhao L."/>
            <person name="Wei J.T."/>
            <person name="Ye R.Z."/>
            <person name="Que T.C."/>
            <person name="Du C.H."/>
            <person name="Zhou Y.H."/>
            <person name="Cheng J.X."/>
            <person name="Dai P.F."/>
            <person name="Guo W.B."/>
            <person name="Han X.H."/>
            <person name="Huang E.J."/>
            <person name="Li L.F."/>
            <person name="Wei W."/>
            <person name="Gao Y.C."/>
            <person name="Liu J.Z."/>
            <person name="Shao H.Z."/>
            <person name="Wang X."/>
            <person name="Wang C.C."/>
            <person name="Yang T.C."/>
            <person name="Huo Q.B."/>
            <person name="Li W."/>
            <person name="Chen H.Y."/>
            <person name="Chen S.E."/>
            <person name="Zhou L.G."/>
            <person name="Ni X.B."/>
            <person name="Tian J.H."/>
            <person name="Sheng Y."/>
            <person name="Liu T."/>
            <person name="Pan Y.S."/>
            <person name="Xia L.Y."/>
            <person name="Li J."/>
            <person name="Zhao F."/>
            <person name="Cao W.C."/>
        </authorList>
    </citation>
    <scope>NUCLEOTIDE SEQUENCE [LARGE SCALE GENOMIC DNA]</scope>
    <source>
        <strain evidence="1">Iper-2018</strain>
    </source>
</reference>
<evidence type="ECO:0000313" key="1">
    <source>
        <dbReference type="EMBL" id="KAG0415507.1"/>
    </source>
</evidence>
<protein>
    <submittedName>
        <fullName evidence="1">Uncharacterized protein</fullName>
    </submittedName>
</protein>
<keyword evidence="2" id="KW-1185">Reference proteome</keyword>
<dbReference type="Proteomes" id="UP000805193">
    <property type="component" value="Unassembled WGS sequence"/>
</dbReference>